<gene>
    <name evidence="1" type="ORF">BamIOP4010DRAFT_3229</name>
</gene>
<organism evidence="1 2">
    <name type="scientific">Burkholderia ambifaria IOP40-10</name>
    <dbReference type="NCBI Taxonomy" id="396596"/>
    <lineage>
        <taxon>Bacteria</taxon>
        <taxon>Pseudomonadati</taxon>
        <taxon>Pseudomonadota</taxon>
        <taxon>Betaproteobacteria</taxon>
        <taxon>Burkholderiales</taxon>
        <taxon>Burkholderiaceae</taxon>
        <taxon>Burkholderia</taxon>
        <taxon>Burkholderia cepacia complex</taxon>
    </lineage>
</organism>
<dbReference type="Proteomes" id="UP000005463">
    <property type="component" value="Unassembled WGS sequence"/>
</dbReference>
<name>B1FGR9_9BURK</name>
<evidence type="ECO:0000313" key="1">
    <source>
        <dbReference type="EMBL" id="EDT03274.1"/>
    </source>
</evidence>
<evidence type="ECO:0000313" key="2">
    <source>
        <dbReference type="Proteomes" id="UP000005463"/>
    </source>
</evidence>
<dbReference type="AlphaFoldDB" id="B1FGR9"/>
<accession>B1FGR9</accession>
<protein>
    <submittedName>
        <fullName evidence="1">Uncharacterized protein</fullName>
    </submittedName>
</protein>
<sequence length="52" mass="5312">MPPVGGTPLPTPKMAGIGDAAGEATVPVGALVVAKLKLHRLSVTRERVYAFA</sequence>
<proteinExistence type="predicted"/>
<comment type="caution">
    <text evidence="1">The sequence shown here is derived from an EMBL/GenBank/DDBJ whole genome shotgun (WGS) entry which is preliminary data.</text>
</comment>
<reference evidence="1 2" key="1">
    <citation type="submission" date="2008-03" db="EMBL/GenBank/DDBJ databases">
        <title>Sequencing of the draft genome and assembly of Burkholderia ambifaria IOP40-10.</title>
        <authorList>
            <consortium name="US DOE Joint Genome Institute (JGI-PGF)"/>
            <person name="Copeland A."/>
            <person name="Lucas S."/>
            <person name="Lapidus A."/>
            <person name="Glavina del Rio T."/>
            <person name="Dalin E."/>
            <person name="Tice H."/>
            <person name="Bruce D."/>
            <person name="Goodwin L."/>
            <person name="Pitluck S."/>
            <person name="Larimer F."/>
            <person name="Land M.L."/>
            <person name="Hauser L."/>
            <person name="Tiedje J."/>
            <person name="Richardson P."/>
        </authorList>
    </citation>
    <scope>NUCLEOTIDE SEQUENCE [LARGE SCALE GENOMIC DNA]</scope>
    <source>
        <strain evidence="1 2">IOP40-10</strain>
    </source>
</reference>
<dbReference type="EMBL" id="ABLC01000077">
    <property type="protein sequence ID" value="EDT03274.1"/>
    <property type="molecule type" value="Genomic_DNA"/>
</dbReference>